<dbReference type="PROSITE" id="PS50800">
    <property type="entry name" value="SAP"/>
    <property type="match status" value="1"/>
</dbReference>
<dbReference type="KEGG" id="lmi:LMXM_36_0065"/>
<evidence type="ECO:0000313" key="3">
    <source>
        <dbReference type="EMBL" id="CBZ25846.1"/>
    </source>
</evidence>
<dbReference type="EMBL" id="FR799573">
    <property type="protein sequence ID" value="CBZ25846.1"/>
    <property type="molecule type" value="Genomic_DNA"/>
</dbReference>
<dbReference type="Proteomes" id="UP000007259">
    <property type="component" value="Chromosome 20"/>
</dbReference>
<feature type="compositionally biased region" description="Low complexity" evidence="1">
    <location>
        <begin position="245"/>
        <end position="266"/>
    </location>
</feature>
<dbReference type="GeneID" id="13448060"/>
<dbReference type="Gene3D" id="1.10.720.30">
    <property type="entry name" value="SAP domain"/>
    <property type="match status" value="1"/>
</dbReference>
<dbReference type="OMA" id="KNNSIWG"/>
<dbReference type="RefSeq" id="XP_003874349.1">
    <property type="nucleotide sequence ID" value="XM_003874300.1"/>
</dbReference>
<keyword evidence="4" id="KW-1185">Reference proteome</keyword>
<organism evidence="3 4">
    <name type="scientific">Leishmania mexicana (strain MHOM/GT/2001/U1103)</name>
    <dbReference type="NCBI Taxonomy" id="929439"/>
    <lineage>
        <taxon>Eukaryota</taxon>
        <taxon>Discoba</taxon>
        <taxon>Euglenozoa</taxon>
        <taxon>Kinetoplastea</taxon>
        <taxon>Metakinetoplastina</taxon>
        <taxon>Trypanosomatida</taxon>
        <taxon>Trypanosomatidae</taxon>
        <taxon>Leishmaniinae</taxon>
        <taxon>Leishmania</taxon>
    </lineage>
</organism>
<feature type="region of interest" description="Disordered" evidence="1">
    <location>
        <begin position="301"/>
        <end position="322"/>
    </location>
</feature>
<dbReference type="Pfam" id="PF02037">
    <property type="entry name" value="SAP"/>
    <property type="match status" value="1"/>
</dbReference>
<feature type="compositionally biased region" description="Basic residues" evidence="1">
    <location>
        <begin position="163"/>
        <end position="176"/>
    </location>
</feature>
<feature type="region of interest" description="Disordered" evidence="1">
    <location>
        <begin position="245"/>
        <end position="275"/>
    </location>
</feature>
<proteinExistence type="predicted"/>
<accession>E9ASC4</accession>
<dbReference type="PhylomeDB" id="E9ASC4"/>
<name>E9ASC4_LEIMU</name>
<evidence type="ECO:0000256" key="1">
    <source>
        <dbReference type="SAM" id="MobiDB-lite"/>
    </source>
</evidence>
<feature type="region of interest" description="Disordered" evidence="1">
    <location>
        <begin position="21"/>
        <end position="62"/>
    </location>
</feature>
<dbReference type="SMART" id="SM00513">
    <property type="entry name" value="SAP"/>
    <property type="match status" value="1"/>
</dbReference>
<sequence>MDPVKRRLVYVADENEVLLSELSGTPPTRQSRHTRLLVPLSPPTSSQQSPHSVSPPPRPVDETAKAAPVLTADKALLVSYDGFLLTDGSGRFSTPRDAAQAANIRASLKTCRSFLKGFLNAGRPESESTESCSSGASSSTYMEEEDSDLEDTSSDYSPPARPRAAKAARARPRHSLTHSPSQMTVAELKELLRHRGLSITGNKACLVKRAQKLRAHKSGHVLETAPLSPAASQRTLQSSLPHEITLSSGTSVSSPPLSPRSSQRKSPNCHTSDEKNNSIWGALVHAGSRLFRGGQRASWGFHTRPSEDADDAPFSTRRRLSA</sequence>
<dbReference type="SUPFAM" id="SSF68906">
    <property type="entry name" value="SAP domain"/>
    <property type="match status" value="1"/>
</dbReference>
<feature type="domain" description="SAP" evidence="2">
    <location>
        <begin position="180"/>
        <end position="214"/>
    </location>
</feature>
<reference evidence="3 4" key="1">
    <citation type="journal article" date="2011" name="Genome Res.">
        <title>Chromosome and gene copy number variation allow major structural change between species and strains of Leishmania.</title>
        <authorList>
            <person name="Rogers M.B."/>
            <person name="Hilley J.D."/>
            <person name="Dickens N.J."/>
            <person name="Wilkes J."/>
            <person name="Bates P.A."/>
            <person name="Depledge D.P."/>
            <person name="Harris D."/>
            <person name="Her Y."/>
            <person name="Herzyk P."/>
            <person name="Imamura H."/>
            <person name="Otto T.D."/>
            <person name="Sanders M."/>
            <person name="Seeger K."/>
            <person name="Dujardin J.C."/>
            <person name="Berriman M."/>
            <person name="Smith D.F."/>
            <person name="Hertz-Fowler C."/>
            <person name="Mottram J.C."/>
        </authorList>
    </citation>
    <scope>NUCLEOTIDE SEQUENCE [LARGE SCALE GENOMIC DNA]</scope>
    <source>
        <strain evidence="3 4">MHOM/GT/2001/U1103</strain>
    </source>
</reference>
<gene>
    <name evidence="3" type="ORF">LMXM_36_0065</name>
</gene>
<feature type="compositionally biased region" description="Low complexity" evidence="1">
    <location>
        <begin position="129"/>
        <end position="139"/>
    </location>
</feature>
<dbReference type="VEuPathDB" id="TriTrypDB:LmxM.36.0065"/>
<dbReference type="InterPro" id="IPR003034">
    <property type="entry name" value="SAP_dom"/>
</dbReference>
<feature type="compositionally biased region" description="Acidic residues" evidence="1">
    <location>
        <begin position="142"/>
        <end position="153"/>
    </location>
</feature>
<feature type="compositionally biased region" description="Low complexity" evidence="1">
    <location>
        <begin position="36"/>
        <end position="52"/>
    </location>
</feature>
<dbReference type="OrthoDB" id="445357at2759"/>
<protein>
    <recommendedName>
        <fullName evidence="2">SAP domain-containing protein</fullName>
    </recommendedName>
</protein>
<dbReference type="AlphaFoldDB" id="E9ASC4"/>
<evidence type="ECO:0000259" key="2">
    <source>
        <dbReference type="PROSITE" id="PS50800"/>
    </source>
</evidence>
<feature type="region of interest" description="Disordered" evidence="1">
    <location>
        <begin position="122"/>
        <end position="182"/>
    </location>
</feature>
<dbReference type="InterPro" id="IPR036361">
    <property type="entry name" value="SAP_dom_sf"/>
</dbReference>
<evidence type="ECO:0000313" key="4">
    <source>
        <dbReference type="Proteomes" id="UP000007259"/>
    </source>
</evidence>